<evidence type="ECO:0000259" key="5">
    <source>
        <dbReference type="PROSITE" id="PS51352"/>
    </source>
</evidence>
<dbReference type="PROSITE" id="PS51352">
    <property type="entry name" value="THIOREDOXIN_2"/>
    <property type="match status" value="1"/>
</dbReference>
<dbReference type="InterPro" id="IPR017937">
    <property type="entry name" value="Thioredoxin_CS"/>
</dbReference>
<reference evidence="6 7" key="1">
    <citation type="submission" date="2020-03" db="EMBL/GenBank/DDBJ databases">
        <authorList>
            <person name="Lai Q."/>
        </authorList>
    </citation>
    <scope>NUCLEOTIDE SEQUENCE [LARGE SCALE GENOMIC DNA]</scope>
    <source>
        <strain evidence="6 7">CCUG 25036</strain>
    </source>
</reference>
<keyword evidence="2" id="KW-0676">Redox-active center</keyword>
<dbReference type="InterPro" id="IPR012336">
    <property type="entry name" value="Thioredoxin-like_fold"/>
</dbReference>
<dbReference type="RefSeq" id="WP_166950142.1">
    <property type="nucleotide sequence ID" value="NZ_JAARLZ010000009.1"/>
</dbReference>
<feature type="signal peptide" evidence="4">
    <location>
        <begin position="1"/>
        <end position="25"/>
    </location>
</feature>
<dbReference type="CDD" id="cd03019">
    <property type="entry name" value="DsbA_DsbA"/>
    <property type="match status" value="1"/>
</dbReference>
<dbReference type="InterPro" id="IPR050824">
    <property type="entry name" value="Thiol_disulfide_DsbA"/>
</dbReference>
<dbReference type="PANTHER" id="PTHR35891:SF2">
    <property type="entry name" value="THIOL:DISULFIDE INTERCHANGE PROTEIN DSBA"/>
    <property type="match status" value="1"/>
</dbReference>
<keyword evidence="1 4" id="KW-0732">Signal</keyword>
<gene>
    <name evidence="6" type="ORF">HBF25_16005</name>
</gene>
<dbReference type="PROSITE" id="PS51257">
    <property type="entry name" value="PROKAR_LIPOPROTEIN"/>
    <property type="match status" value="1"/>
</dbReference>
<keyword evidence="7" id="KW-1185">Reference proteome</keyword>
<feature type="region of interest" description="Disordered" evidence="3">
    <location>
        <begin position="22"/>
        <end position="89"/>
    </location>
</feature>
<dbReference type="InterPro" id="IPR013766">
    <property type="entry name" value="Thioredoxin_domain"/>
</dbReference>
<dbReference type="InterPro" id="IPR036249">
    <property type="entry name" value="Thioredoxin-like_sf"/>
</dbReference>
<dbReference type="EMBL" id="JAARLZ010000009">
    <property type="protein sequence ID" value="NII07887.1"/>
    <property type="molecule type" value="Genomic_DNA"/>
</dbReference>
<evidence type="ECO:0000256" key="1">
    <source>
        <dbReference type="ARBA" id="ARBA00022729"/>
    </source>
</evidence>
<dbReference type="Gene3D" id="3.40.30.10">
    <property type="entry name" value="Glutaredoxin"/>
    <property type="match status" value="1"/>
</dbReference>
<comment type="caution">
    <text evidence="6">The sequence shown here is derived from an EMBL/GenBank/DDBJ whole genome shotgun (WGS) entry which is preliminary data.</text>
</comment>
<dbReference type="SUPFAM" id="SSF52833">
    <property type="entry name" value="Thioredoxin-like"/>
    <property type="match status" value="1"/>
</dbReference>
<dbReference type="GO" id="GO:0015036">
    <property type="term" value="F:disulfide oxidoreductase activity"/>
    <property type="evidence" value="ECO:0007669"/>
    <property type="project" value="UniProtKB-ARBA"/>
</dbReference>
<protein>
    <submittedName>
        <fullName evidence="6">Thiol:disulfide interchange protein DsbA/DsbL</fullName>
    </submittedName>
</protein>
<evidence type="ECO:0000256" key="4">
    <source>
        <dbReference type="SAM" id="SignalP"/>
    </source>
</evidence>
<feature type="chain" id="PRO_5031439853" evidence="4">
    <location>
        <begin position="26"/>
        <end position="298"/>
    </location>
</feature>
<organism evidence="6 7">
    <name type="scientific">Luteibacter anthropi</name>
    <dbReference type="NCBI Taxonomy" id="564369"/>
    <lineage>
        <taxon>Bacteria</taxon>
        <taxon>Pseudomonadati</taxon>
        <taxon>Pseudomonadota</taxon>
        <taxon>Gammaproteobacteria</taxon>
        <taxon>Lysobacterales</taxon>
        <taxon>Rhodanobacteraceae</taxon>
        <taxon>Luteibacter</taxon>
    </lineage>
</organism>
<evidence type="ECO:0000313" key="6">
    <source>
        <dbReference type="EMBL" id="NII07887.1"/>
    </source>
</evidence>
<evidence type="ECO:0000313" key="7">
    <source>
        <dbReference type="Proteomes" id="UP000490980"/>
    </source>
</evidence>
<feature type="compositionally biased region" description="Low complexity" evidence="3">
    <location>
        <begin position="33"/>
        <end position="78"/>
    </location>
</feature>
<feature type="domain" description="Thioredoxin" evidence="5">
    <location>
        <begin position="46"/>
        <end position="228"/>
    </location>
</feature>
<evidence type="ECO:0000256" key="3">
    <source>
        <dbReference type="SAM" id="MobiDB-lite"/>
    </source>
</evidence>
<dbReference type="Pfam" id="PF13462">
    <property type="entry name" value="Thioredoxin_4"/>
    <property type="match status" value="1"/>
</dbReference>
<proteinExistence type="predicted"/>
<evidence type="ECO:0000256" key="2">
    <source>
        <dbReference type="ARBA" id="ARBA00023284"/>
    </source>
</evidence>
<name>A0A7X5UCJ8_9GAMM</name>
<dbReference type="PANTHER" id="PTHR35891">
    <property type="entry name" value="THIOL:DISULFIDE INTERCHANGE PROTEIN DSBA"/>
    <property type="match status" value="1"/>
</dbReference>
<dbReference type="InterPro" id="IPR023205">
    <property type="entry name" value="DsbA/DsbL"/>
</dbReference>
<dbReference type="AlphaFoldDB" id="A0A7X5UCJ8"/>
<dbReference type="Proteomes" id="UP000490980">
    <property type="component" value="Unassembled WGS sequence"/>
</dbReference>
<sequence>MRMRLPLLCAALIGLAACGSGNSDGGTTPPPAASTAASAPAAPASAPAATPAPASTANTAPAASGSSASAAPAPAAAADPDDAKRPDVKPFVDEGKWVEGKQYFRIDPAQPTSSPGKIEVTEVFSYGCPACFQFHGVVDELAKSLPKGAVMTYTPASFRPDENWPLLQRAYLTAQALGVDKQTHDAMFDAVFKSGELGIFDMKTQKPKPQSAWPTIDDVARFYAQHGVKAEDFVATANSFTINTKMKRADELIRAYEVDSTPTIVVNGKYRFTPGSAGGYPQAVELAQWLISKEAAGK</sequence>
<accession>A0A7X5UCJ8</accession>
<dbReference type="PROSITE" id="PS00194">
    <property type="entry name" value="THIOREDOXIN_1"/>
    <property type="match status" value="1"/>
</dbReference>